<name>A0ABU1ANN7_9BACT</name>
<feature type="region of interest" description="Disordered" evidence="1">
    <location>
        <begin position="38"/>
        <end position="57"/>
    </location>
</feature>
<sequence length="210" mass="22507">MQLITTRIFTATALVIALSGCGRDEPTSYLIPKEERSVAMPGATPAPASQAPSASAGNMQVLPGMQQAADAAGEISYTVPEGWEELAPSGIRKANLKVTDANGSAELTVLVFPGDVGGRLANINRWRGQIGLPAAGPDELPDFTEGYTISQHRGLYVRMQGETQSILGGLLPFHGYTWFFKFLGDNDTVMANEAQMKTFLDSVQLQDTHH</sequence>
<evidence type="ECO:0008006" key="4">
    <source>
        <dbReference type="Google" id="ProtNLM"/>
    </source>
</evidence>
<comment type="caution">
    <text evidence="2">The sequence shown here is derived from an EMBL/GenBank/DDBJ whole genome shotgun (WGS) entry which is preliminary data.</text>
</comment>
<accession>A0ABU1ANN7</accession>
<reference evidence="2 3" key="1">
    <citation type="submission" date="2023-04" db="EMBL/GenBank/DDBJ databases">
        <title>A novel bacteria isolated from coastal sediment.</title>
        <authorList>
            <person name="Liu X.-J."/>
            <person name="Du Z.-J."/>
        </authorList>
    </citation>
    <scope>NUCLEOTIDE SEQUENCE [LARGE SCALE GENOMIC DNA]</scope>
    <source>
        <strain evidence="2 3">SDUM461004</strain>
    </source>
</reference>
<protein>
    <recommendedName>
        <fullName evidence="4">Lipoprotein</fullName>
    </recommendedName>
</protein>
<dbReference type="EMBL" id="JARXIC010000023">
    <property type="protein sequence ID" value="MDQ8195381.1"/>
    <property type="molecule type" value="Genomic_DNA"/>
</dbReference>
<dbReference type="RefSeq" id="WP_308985837.1">
    <property type="nucleotide sequence ID" value="NZ_JARXIC010000023.1"/>
</dbReference>
<feature type="compositionally biased region" description="Low complexity" evidence="1">
    <location>
        <begin position="43"/>
        <end position="56"/>
    </location>
</feature>
<dbReference type="Proteomes" id="UP001243717">
    <property type="component" value="Unassembled WGS sequence"/>
</dbReference>
<evidence type="ECO:0000313" key="2">
    <source>
        <dbReference type="EMBL" id="MDQ8195381.1"/>
    </source>
</evidence>
<dbReference type="PROSITE" id="PS51257">
    <property type="entry name" value="PROKAR_LIPOPROTEIN"/>
    <property type="match status" value="1"/>
</dbReference>
<evidence type="ECO:0000313" key="3">
    <source>
        <dbReference type="Proteomes" id="UP001243717"/>
    </source>
</evidence>
<proteinExistence type="predicted"/>
<organism evidence="2 3">
    <name type="scientific">Thalassobacterium sedimentorum</name>
    <dbReference type="NCBI Taxonomy" id="3041258"/>
    <lineage>
        <taxon>Bacteria</taxon>
        <taxon>Pseudomonadati</taxon>
        <taxon>Verrucomicrobiota</taxon>
        <taxon>Opitutia</taxon>
        <taxon>Puniceicoccales</taxon>
        <taxon>Coraliomargaritaceae</taxon>
        <taxon>Thalassobacterium</taxon>
    </lineage>
</organism>
<gene>
    <name evidence="2" type="ORF">QEH59_13170</name>
</gene>
<keyword evidence="3" id="KW-1185">Reference proteome</keyword>
<evidence type="ECO:0000256" key="1">
    <source>
        <dbReference type="SAM" id="MobiDB-lite"/>
    </source>
</evidence>